<reference evidence="2 3" key="1">
    <citation type="submission" date="2022-07" db="EMBL/GenBank/DDBJ databases">
        <authorList>
            <person name="Phongsopitanun W."/>
            <person name="Tanasupawat S."/>
        </authorList>
    </citation>
    <scope>NUCLEOTIDE SEQUENCE [LARGE SCALE GENOMIC DNA]</scope>
    <source>
        <strain evidence="2 3">RCU-064</strain>
    </source>
</reference>
<evidence type="ECO:0000259" key="1">
    <source>
        <dbReference type="Pfam" id="PF00501"/>
    </source>
</evidence>
<dbReference type="PANTHER" id="PTHR45527">
    <property type="entry name" value="NONRIBOSOMAL PEPTIDE SYNTHETASE"/>
    <property type="match status" value="1"/>
</dbReference>
<name>A0ABT1VGG9_9ACTN</name>
<evidence type="ECO:0000313" key="3">
    <source>
        <dbReference type="Proteomes" id="UP001204746"/>
    </source>
</evidence>
<dbReference type="RefSeq" id="WP_256656354.1">
    <property type="nucleotide sequence ID" value="NZ_JANIAA010000208.1"/>
</dbReference>
<gene>
    <name evidence="2" type="ORF">NP777_47090</name>
</gene>
<dbReference type="Gene3D" id="2.30.38.10">
    <property type="entry name" value="Luciferase, Domain 3"/>
    <property type="match status" value="1"/>
</dbReference>
<evidence type="ECO:0000313" key="2">
    <source>
        <dbReference type="EMBL" id="MCQ8195646.1"/>
    </source>
</evidence>
<accession>A0ABT1VGG9</accession>
<dbReference type="Gene3D" id="3.40.50.980">
    <property type="match status" value="1"/>
</dbReference>
<protein>
    <submittedName>
        <fullName evidence="2">AMP-binding protein</fullName>
    </submittedName>
</protein>
<feature type="domain" description="AMP-dependent synthetase/ligase" evidence="1">
    <location>
        <begin position="11"/>
        <end position="180"/>
    </location>
</feature>
<comment type="caution">
    <text evidence="2">The sequence shown here is derived from an EMBL/GenBank/DDBJ whole genome shotgun (WGS) entry which is preliminary data.</text>
</comment>
<dbReference type="Pfam" id="PF00501">
    <property type="entry name" value="AMP-binding"/>
    <property type="match status" value="1"/>
</dbReference>
<dbReference type="SUPFAM" id="SSF56801">
    <property type="entry name" value="Acetyl-CoA synthetase-like"/>
    <property type="match status" value="1"/>
</dbReference>
<organism evidence="2 3">
    <name type="scientific">Streptomyces rugosispiralis</name>
    <dbReference type="NCBI Taxonomy" id="2967341"/>
    <lineage>
        <taxon>Bacteria</taxon>
        <taxon>Bacillati</taxon>
        <taxon>Actinomycetota</taxon>
        <taxon>Actinomycetes</taxon>
        <taxon>Kitasatosporales</taxon>
        <taxon>Streptomycetaceae</taxon>
        <taxon>Streptomyces</taxon>
    </lineage>
</organism>
<sequence>GLAAFSGAEAERFFVTPDSRVLQFASPSFDAAVLEVCMALPHGATLVVPPPGPLVGETLTDVLAGQRITHALIPPAALAGVTPAGLTDFRTLIVGGEACPAELVERWSSGRRMVNAYGPTESTVAATTSGPLAPGAGAPPIGRPVWNTSALVLDERLRLTPVGVVGELYIAGDGLARGYLGRPGLSAERFVAHPYGPPGARMYRTGDLV</sequence>
<dbReference type="Proteomes" id="UP001204746">
    <property type="component" value="Unassembled WGS sequence"/>
</dbReference>
<keyword evidence="3" id="KW-1185">Reference proteome</keyword>
<proteinExistence type="predicted"/>
<feature type="non-terminal residue" evidence="2">
    <location>
        <position position="1"/>
    </location>
</feature>
<feature type="non-terminal residue" evidence="2">
    <location>
        <position position="209"/>
    </location>
</feature>
<dbReference type="InterPro" id="IPR000873">
    <property type="entry name" value="AMP-dep_synth/lig_dom"/>
</dbReference>
<dbReference type="PANTHER" id="PTHR45527:SF1">
    <property type="entry name" value="FATTY ACID SYNTHASE"/>
    <property type="match status" value="1"/>
</dbReference>
<dbReference type="EMBL" id="JANIAA010000208">
    <property type="protein sequence ID" value="MCQ8195646.1"/>
    <property type="molecule type" value="Genomic_DNA"/>
</dbReference>